<keyword evidence="1" id="KW-0732">Signal</keyword>
<reference evidence="3 4" key="1">
    <citation type="submission" date="2023-05" db="EMBL/GenBank/DDBJ databases">
        <title>Streptantibioticus silvisoli sp. nov., acidotolerant actinomycetes 1 from pine litter.</title>
        <authorList>
            <person name="Swiecimska M."/>
            <person name="Golinska P."/>
            <person name="Sangal V."/>
            <person name="Wachnowicz B."/>
            <person name="Goodfellow M."/>
        </authorList>
    </citation>
    <scope>NUCLEOTIDE SEQUENCE [LARGE SCALE GENOMIC DNA]</scope>
    <source>
        <strain evidence="3 4">DSM 42109</strain>
    </source>
</reference>
<accession>A0ABT6ZTL0</accession>
<dbReference type="RefSeq" id="WP_274038943.1">
    <property type="nucleotide sequence ID" value="NZ_JANCPR020000008.1"/>
</dbReference>
<feature type="domain" description="BPP" evidence="2">
    <location>
        <begin position="55"/>
        <end position="458"/>
    </location>
</feature>
<proteinExistence type="predicted"/>
<evidence type="ECO:0000313" key="4">
    <source>
        <dbReference type="Proteomes" id="UP001214441"/>
    </source>
</evidence>
<organism evidence="3 4">
    <name type="scientific">Streptomyces iconiensis</name>
    <dbReference type="NCBI Taxonomy" id="1384038"/>
    <lineage>
        <taxon>Bacteria</taxon>
        <taxon>Bacillati</taxon>
        <taxon>Actinomycetota</taxon>
        <taxon>Actinomycetes</taxon>
        <taxon>Kitasatosporales</taxon>
        <taxon>Streptomycetaceae</taxon>
        <taxon>Streptomyces</taxon>
    </lineage>
</organism>
<feature type="chain" id="PRO_5046508722" evidence="1">
    <location>
        <begin position="33"/>
        <end position="460"/>
    </location>
</feature>
<dbReference type="InterPro" id="IPR011042">
    <property type="entry name" value="6-blade_b-propeller_TolB-like"/>
</dbReference>
<feature type="signal peptide" evidence="1">
    <location>
        <begin position="1"/>
        <end position="32"/>
    </location>
</feature>
<dbReference type="Proteomes" id="UP001214441">
    <property type="component" value="Unassembled WGS sequence"/>
</dbReference>
<protein>
    <submittedName>
        <fullName evidence="3">Phytase</fullName>
    </submittedName>
</protein>
<keyword evidence="4" id="KW-1185">Reference proteome</keyword>
<dbReference type="Pfam" id="PF02333">
    <property type="entry name" value="Phytase"/>
    <property type="match status" value="2"/>
</dbReference>
<evidence type="ECO:0000256" key="1">
    <source>
        <dbReference type="SAM" id="SignalP"/>
    </source>
</evidence>
<dbReference type="InterPro" id="IPR003431">
    <property type="entry name" value="B-propeller_Phytase"/>
</dbReference>
<gene>
    <name evidence="3" type="ORF">NMN56_010695</name>
</gene>
<name>A0ABT6ZTL0_9ACTN</name>
<dbReference type="PROSITE" id="PS51662">
    <property type="entry name" value="BP_PHYTASE"/>
    <property type="match status" value="1"/>
</dbReference>
<dbReference type="SUPFAM" id="SSF50956">
    <property type="entry name" value="Thermostable phytase (3-phytase)"/>
    <property type="match status" value="1"/>
</dbReference>
<evidence type="ECO:0000259" key="2">
    <source>
        <dbReference type="PROSITE" id="PS51662"/>
    </source>
</evidence>
<dbReference type="EMBL" id="JANCPR020000008">
    <property type="protein sequence ID" value="MDJ1132407.1"/>
    <property type="molecule type" value="Genomic_DNA"/>
</dbReference>
<comment type="caution">
    <text evidence="3">The sequence shown here is derived from an EMBL/GenBank/DDBJ whole genome shotgun (WGS) entry which is preliminary data.</text>
</comment>
<sequence>MRTFRRRRSGVVAVAASVAVLAGIAAVPMAGAAGATGAVGSVGAAGPVGSVGAAGPGDGAGLPVVTPRAETAAMFDDDEGGHANADDPAIWRNAADPDASLVVATAKQGGLRVYDLDAKEVQSIAAPEAPGPDDAPGRFNNVDLVHGMKVGRASADLAVTSDRGSDKLRVYRVDGDRPEAPLTDVTAPSAPWIFSGSQDEVNEESTAYGLATFTDASTGTAYALVSQNATTSVALLELTPTRDGKVSYKKVRTVDLPDTFTMPDGTGWSPCGDPGEGPQVEGMAVDPETGTLFAGQEDVGVWRMPADLKGKPVLQDKVREYGVPATYDEPSDECVPGEDPGFGGDHVSADVEGLTLLRQDGGDGYLLASSQGDNGFVAFDREASDDYEHEGGFRVGAASGTLDGSEECDGADVLAEPLGAKYPNGLLVVQDGHMTPEDGEREATGFKFVDLTNVLDALDD</sequence>
<dbReference type="Gene3D" id="2.120.10.30">
    <property type="entry name" value="TolB, C-terminal domain"/>
    <property type="match status" value="1"/>
</dbReference>
<evidence type="ECO:0000313" key="3">
    <source>
        <dbReference type="EMBL" id="MDJ1132407.1"/>
    </source>
</evidence>